<reference evidence="2 3" key="1">
    <citation type="journal article" date="2014" name="Am. J. Bot.">
        <title>Genome assembly and annotation for red clover (Trifolium pratense; Fabaceae).</title>
        <authorList>
            <person name="Istvanek J."/>
            <person name="Jaros M."/>
            <person name="Krenek A."/>
            <person name="Repkova J."/>
        </authorList>
    </citation>
    <scope>NUCLEOTIDE SEQUENCE [LARGE SCALE GENOMIC DNA]</scope>
    <source>
        <strain evidence="3">cv. Tatra</strain>
        <tissue evidence="2">Young leaves</tissue>
    </source>
</reference>
<gene>
    <name evidence="2" type="ORF">L195_g037071</name>
</gene>
<feature type="compositionally biased region" description="Basic and acidic residues" evidence="1">
    <location>
        <begin position="19"/>
        <end position="47"/>
    </location>
</feature>
<reference evidence="2 3" key="2">
    <citation type="journal article" date="2017" name="Front. Plant Sci.">
        <title>Gene Classification and Mining of Molecular Markers Useful in Red Clover (Trifolium pratense) Breeding.</title>
        <authorList>
            <person name="Istvanek J."/>
            <person name="Dluhosova J."/>
            <person name="Dluhos P."/>
            <person name="Patkova L."/>
            <person name="Nedelnik J."/>
            <person name="Repkova J."/>
        </authorList>
    </citation>
    <scope>NUCLEOTIDE SEQUENCE [LARGE SCALE GENOMIC DNA]</scope>
    <source>
        <strain evidence="3">cv. Tatra</strain>
        <tissue evidence="2">Young leaves</tissue>
    </source>
</reference>
<dbReference type="Proteomes" id="UP000236291">
    <property type="component" value="Unassembled WGS sequence"/>
</dbReference>
<dbReference type="AlphaFoldDB" id="A0A2K3LR87"/>
<protein>
    <submittedName>
        <fullName evidence="2">Uncharacterized protein</fullName>
    </submittedName>
</protein>
<dbReference type="EMBL" id="ASHM01039145">
    <property type="protein sequence ID" value="PNX81056.1"/>
    <property type="molecule type" value="Genomic_DNA"/>
</dbReference>
<proteinExistence type="predicted"/>
<organism evidence="2 3">
    <name type="scientific">Trifolium pratense</name>
    <name type="common">Red clover</name>
    <dbReference type="NCBI Taxonomy" id="57577"/>
    <lineage>
        <taxon>Eukaryota</taxon>
        <taxon>Viridiplantae</taxon>
        <taxon>Streptophyta</taxon>
        <taxon>Embryophyta</taxon>
        <taxon>Tracheophyta</taxon>
        <taxon>Spermatophyta</taxon>
        <taxon>Magnoliopsida</taxon>
        <taxon>eudicotyledons</taxon>
        <taxon>Gunneridae</taxon>
        <taxon>Pentapetalae</taxon>
        <taxon>rosids</taxon>
        <taxon>fabids</taxon>
        <taxon>Fabales</taxon>
        <taxon>Fabaceae</taxon>
        <taxon>Papilionoideae</taxon>
        <taxon>50 kb inversion clade</taxon>
        <taxon>NPAAA clade</taxon>
        <taxon>Hologalegina</taxon>
        <taxon>IRL clade</taxon>
        <taxon>Trifolieae</taxon>
        <taxon>Trifolium</taxon>
    </lineage>
</organism>
<comment type="caution">
    <text evidence="2">The sequence shown here is derived from an EMBL/GenBank/DDBJ whole genome shotgun (WGS) entry which is preliminary data.</text>
</comment>
<evidence type="ECO:0000256" key="1">
    <source>
        <dbReference type="SAM" id="MobiDB-lite"/>
    </source>
</evidence>
<evidence type="ECO:0000313" key="2">
    <source>
        <dbReference type="EMBL" id="PNX81056.1"/>
    </source>
</evidence>
<evidence type="ECO:0000313" key="3">
    <source>
        <dbReference type="Proteomes" id="UP000236291"/>
    </source>
</evidence>
<accession>A0A2K3LR87</accession>
<sequence>MDGNKKGEKGLAQVAPARPVDKLRLRHEGRPEELQNHARPPELKETEGTGGEGRCPWAVVSDGTLASLPLRLAVRSFSYRRVQSENSPFHIVQGSSVGFHTRVLRTVPSSNLYSMAISNRPAKLSGRGVVLRSERKVIEIDYQ</sequence>
<name>A0A2K3LR87_TRIPR</name>
<feature type="region of interest" description="Disordered" evidence="1">
    <location>
        <begin position="1"/>
        <end position="54"/>
    </location>
</feature>